<evidence type="ECO:0000256" key="10">
    <source>
        <dbReference type="ARBA" id="ARBA00022741"/>
    </source>
</evidence>
<name>A0A398CYT4_9BACT</name>
<evidence type="ECO:0000256" key="9">
    <source>
        <dbReference type="ARBA" id="ARBA00022692"/>
    </source>
</evidence>
<keyword evidence="21" id="KW-0378">Hydrolase</keyword>
<dbReference type="EC" id="7.2.2.14" evidence="4"/>
<reference evidence="22 23" key="1">
    <citation type="submission" date="2018-09" db="EMBL/GenBank/DDBJ databases">
        <title>Discovery and Ecogenomic Context for Candidatus Cryosericales, a Global Caldiserica Order Active in Thawing Permafrost.</title>
        <authorList>
            <person name="Martinez M.A."/>
            <person name="Woodcroft B.J."/>
            <person name="Ignacio Espinoza J.C."/>
            <person name="Zayed A."/>
            <person name="Singleton C.M."/>
            <person name="Boyd J."/>
            <person name="Li Y.-F."/>
            <person name="Purvine S."/>
            <person name="Maughan H."/>
            <person name="Hodgkins S.B."/>
            <person name="Anderson D."/>
            <person name="Sederholm M."/>
            <person name="Temperton B."/>
            <person name="Saleska S.R."/>
            <person name="Tyson G.W."/>
            <person name="Rich V.I."/>
        </authorList>
    </citation>
    <scope>NUCLEOTIDE SEQUENCE [LARGE SCALE GENOMIC DNA]</scope>
    <source>
        <strain evidence="21 23">SMC5</strain>
        <strain evidence="20 22">SMC6</strain>
    </source>
</reference>
<dbReference type="SFLD" id="SFLDF00027">
    <property type="entry name" value="p-type_atpase"/>
    <property type="match status" value="1"/>
</dbReference>
<dbReference type="Gene3D" id="3.40.50.1000">
    <property type="entry name" value="HAD superfamily/HAD-like"/>
    <property type="match status" value="1"/>
</dbReference>
<dbReference type="NCBIfam" id="TIGR01524">
    <property type="entry name" value="ATPase-IIIB_Mg"/>
    <property type="match status" value="1"/>
</dbReference>
<dbReference type="InterPro" id="IPR018303">
    <property type="entry name" value="ATPase_P-typ_P_site"/>
</dbReference>
<dbReference type="GO" id="GO:0016887">
    <property type="term" value="F:ATP hydrolysis activity"/>
    <property type="evidence" value="ECO:0007669"/>
    <property type="project" value="InterPro"/>
</dbReference>
<dbReference type="NCBIfam" id="TIGR01494">
    <property type="entry name" value="ATPase_P-type"/>
    <property type="match status" value="2"/>
</dbReference>
<evidence type="ECO:0000256" key="2">
    <source>
        <dbReference type="ARBA" id="ARBA00004429"/>
    </source>
</evidence>
<keyword evidence="8" id="KW-0597">Phosphoprotein</keyword>
<evidence type="ECO:0000256" key="18">
    <source>
        <dbReference type="SAM" id="Phobius"/>
    </source>
</evidence>
<gene>
    <name evidence="21" type="primary">mgtA</name>
    <name evidence="21" type="ORF">SMC5_08910</name>
    <name evidence="20" type="ORF">SMC6_08520</name>
</gene>
<keyword evidence="14 18" id="KW-1133">Transmembrane helix</keyword>
<dbReference type="InterPro" id="IPR008250">
    <property type="entry name" value="ATPase_P-typ_transduc_dom_A_sf"/>
</dbReference>
<keyword evidence="22" id="KW-1185">Reference proteome</keyword>
<evidence type="ECO:0000256" key="17">
    <source>
        <dbReference type="ARBA" id="ARBA00047295"/>
    </source>
</evidence>
<dbReference type="Pfam" id="PF00689">
    <property type="entry name" value="Cation_ATPase_C"/>
    <property type="match status" value="1"/>
</dbReference>
<dbReference type="SFLD" id="SFLDS00003">
    <property type="entry name" value="Haloacid_Dehalogenase"/>
    <property type="match status" value="1"/>
</dbReference>
<keyword evidence="15 18" id="KW-0472">Membrane</keyword>
<dbReference type="SMART" id="SM00831">
    <property type="entry name" value="Cation_ATPase_N"/>
    <property type="match status" value="1"/>
</dbReference>
<dbReference type="AlphaFoldDB" id="A0A398CYT4"/>
<dbReference type="SUPFAM" id="SSF81653">
    <property type="entry name" value="Calcium ATPase, transduction domain A"/>
    <property type="match status" value="1"/>
</dbReference>
<keyword evidence="7" id="KW-0997">Cell inner membrane</keyword>
<evidence type="ECO:0000256" key="16">
    <source>
        <dbReference type="ARBA" id="ARBA00029806"/>
    </source>
</evidence>
<dbReference type="InterPro" id="IPR023298">
    <property type="entry name" value="ATPase_P-typ_TM_dom_sf"/>
</dbReference>
<evidence type="ECO:0000313" key="21">
    <source>
        <dbReference type="EMBL" id="RIE07825.1"/>
    </source>
</evidence>
<keyword evidence="11" id="KW-0067">ATP-binding</keyword>
<dbReference type="InterPro" id="IPR006415">
    <property type="entry name" value="P-type_ATPase_IIIB"/>
</dbReference>
<feature type="transmembrane region" description="Helical" evidence="18">
    <location>
        <begin position="304"/>
        <end position="328"/>
    </location>
</feature>
<feature type="transmembrane region" description="Helical" evidence="18">
    <location>
        <begin position="855"/>
        <end position="874"/>
    </location>
</feature>
<evidence type="ECO:0000313" key="22">
    <source>
        <dbReference type="Proteomes" id="UP000266260"/>
    </source>
</evidence>
<dbReference type="InterPro" id="IPR023299">
    <property type="entry name" value="ATPase_P-typ_cyto_dom_N"/>
</dbReference>
<comment type="caution">
    <text evidence="21">The sequence shown here is derived from an EMBL/GenBank/DDBJ whole genome shotgun (WGS) entry which is preliminary data.</text>
</comment>
<dbReference type="InterPro" id="IPR004014">
    <property type="entry name" value="ATPase_P-typ_cation-transptr_N"/>
</dbReference>
<dbReference type="SUPFAM" id="SSF56784">
    <property type="entry name" value="HAD-like"/>
    <property type="match status" value="1"/>
</dbReference>
<evidence type="ECO:0000256" key="8">
    <source>
        <dbReference type="ARBA" id="ARBA00022553"/>
    </source>
</evidence>
<accession>A0A398CYT4</accession>
<dbReference type="Gene3D" id="2.70.150.10">
    <property type="entry name" value="Calcium-transporting ATPase, cytoplasmic transduction domain A"/>
    <property type="match status" value="1"/>
</dbReference>
<feature type="transmembrane region" description="Helical" evidence="18">
    <location>
        <begin position="113"/>
        <end position="130"/>
    </location>
</feature>
<evidence type="ECO:0000256" key="15">
    <source>
        <dbReference type="ARBA" id="ARBA00023136"/>
    </source>
</evidence>
<evidence type="ECO:0000256" key="12">
    <source>
        <dbReference type="ARBA" id="ARBA00022842"/>
    </source>
</evidence>
<dbReference type="Proteomes" id="UP000266489">
    <property type="component" value="Unassembled WGS sequence"/>
</dbReference>
<accession>A0A398CTL1</accession>
<dbReference type="CDD" id="cd02077">
    <property type="entry name" value="P-type_ATPase_Mg"/>
    <property type="match status" value="1"/>
</dbReference>
<evidence type="ECO:0000256" key="11">
    <source>
        <dbReference type="ARBA" id="ARBA00022840"/>
    </source>
</evidence>
<dbReference type="InterPro" id="IPR023214">
    <property type="entry name" value="HAD_sf"/>
</dbReference>
<feature type="transmembrane region" description="Helical" evidence="18">
    <location>
        <begin position="822"/>
        <end position="843"/>
    </location>
</feature>
<dbReference type="Gene3D" id="3.40.1110.10">
    <property type="entry name" value="Calcium-transporting ATPase, cytoplasmic domain N"/>
    <property type="match status" value="1"/>
</dbReference>
<dbReference type="GO" id="GO:0005886">
    <property type="term" value="C:plasma membrane"/>
    <property type="evidence" value="ECO:0007669"/>
    <property type="project" value="UniProtKB-SubCell"/>
</dbReference>
<evidence type="ECO:0000256" key="3">
    <source>
        <dbReference type="ARBA" id="ARBA00008746"/>
    </source>
</evidence>
<evidence type="ECO:0000313" key="20">
    <source>
        <dbReference type="EMBL" id="RIE06736.1"/>
    </source>
</evidence>
<dbReference type="NCBIfam" id="NF011702">
    <property type="entry name" value="PRK15122.1"/>
    <property type="match status" value="1"/>
</dbReference>
<dbReference type="PRINTS" id="PR01836">
    <property type="entry name" value="MGATPASE"/>
</dbReference>
<keyword evidence="6" id="KW-1003">Cell membrane</keyword>
<comment type="similarity">
    <text evidence="3">Belongs to the cation transport ATPase (P-type) (TC 3.A.3) family. Type IIIB subfamily.</text>
</comment>
<dbReference type="Proteomes" id="UP000266260">
    <property type="component" value="Unassembled WGS sequence"/>
</dbReference>
<evidence type="ECO:0000256" key="7">
    <source>
        <dbReference type="ARBA" id="ARBA00022519"/>
    </source>
</evidence>
<proteinExistence type="inferred from homology"/>
<protein>
    <recommendedName>
        <fullName evidence="5">Magnesium-transporting ATPase, P-type 1</fullName>
        <ecNumber evidence="4">7.2.2.14</ecNumber>
    </recommendedName>
    <alternativeName>
        <fullName evidence="16">Mg(2+) transport ATPase, P-type 1</fullName>
    </alternativeName>
</protein>
<dbReference type="Pfam" id="PF00122">
    <property type="entry name" value="E1-E2_ATPase"/>
    <property type="match status" value="1"/>
</dbReference>
<dbReference type="EMBL" id="QXIU01000217">
    <property type="protein sequence ID" value="RIE07825.1"/>
    <property type="molecule type" value="Genomic_DNA"/>
</dbReference>
<dbReference type="InterPro" id="IPR006068">
    <property type="entry name" value="ATPase_P-typ_cation-transptr_C"/>
</dbReference>
<feature type="transmembrane region" description="Helical" evidence="18">
    <location>
        <begin position="756"/>
        <end position="779"/>
    </location>
</feature>
<dbReference type="OrthoDB" id="9814270at2"/>
<dbReference type="GO" id="GO:0015444">
    <property type="term" value="F:P-type magnesium transporter activity"/>
    <property type="evidence" value="ECO:0007669"/>
    <property type="project" value="UniProtKB-EC"/>
</dbReference>
<comment type="subcellular location">
    <subcellularLocation>
        <location evidence="2">Cell inner membrane</location>
        <topology evidence="2">Multi-pass membrane protein</topology>
    </subcellularLocation>
</comment>
<evidence type="ECO:0000256" key="5">
    <source>
        <dbReference type="ARBA" id="ARBA00013555"/>
    </source>
</evidence>
<dbReference type="SFLD" id="SFLDG00002">
    <property type="entry name" value="C1.7:_P-type_atpase_like"/>
    <property type="match status" value="1"/>
</dbReference>
<sequence>MIPLLEVSVVSTPIVPTEVTKRKREDVPAEMSKLLASFASMDADAVMKQLDTSPTGLTDQVVEDRLVQHGPNEIAREKRVSPLKRLIAILSNPLSILLIVLAIITAVTGGGPGVYLILLMVVLGSALRFFQEQRSDNAAAELQKMVTTTATVVRNGDTKEVALKDIVPGDMVSLSAGDMVPADVRLVTAKDLFVSQAALTGESLPAEKNVNVVDASQTDTLTMPNLCFLGTNVETGSATAVVVQTGKETYFGSLASSIVGHREMTSFDKGINNFTWLMIKLMLVMAPAVFLINGLMRHNWMDAFLFGLAVAVGLTPEMLPMIVTVNMSKGAVDMSRKKVIVKRLNAIQNFGAMDVLCTDKTGTITQGRVELEKHVNLLGNEDGHILDMGFLNSYYQTGLKNLMDVAILAHLDKARELVEEAKYSKVDEIPFDFSRKRMSVAVTDGGGTDLFICKGAVEEVMALSTSVALDDKTSPLDDAQRAAALKLVADLNGQGFRVLALATSSSDHGTSDRVYTVNDEHDLTLLGFLAFLDPPKPTAGEAIATLHSNSVDVKILTGDSDLVTVNICHQVGITDPRVLLGPAIEKMSDDDLAGAVEDIVVFARLSPHHKERIIHALQSRGHVVGFLGDGINDAPALRTADVGISVDSAVDIAKESSDIILLENSLLILNEGVIEGRKVFGNVIKYIKMAASSNFGNMFSVVGASAFLPFLPMLPLQILTNNLLYDLSQTTIPTDTVDKEWLTKPRKWELGNLRRFIITIGPISSIFDYLTFFIMLVVFKCWNNPALFHTGWFVESLFTQTLIVHVIRTNKIPFVQSLASKPLLISSVAVVATGALMTVIGPIARILGFVTLPPLYWLLLLGMLLTYVVLTQMVKTWFIRRFGDV</sequence>
<dbReference type="Pfam" id="PF13246">
    <property type="entry name" value="Cation_ATPase"/>
    <property type="match status" value="1"/>
</dbReference>
<comment type="function">
    <text evidence="1">Mediates magnesium influx to the cytosol.</text>
</comment>
<evidence type="ECO:0000256" key="13">
    <source>
        <dbReference type="ARBA" id="ARBA00022967"/>
    </source>
</evidence>
<feature type="domain" description="Cation-transporting P-type ATPase N-terminal" evidence="19">
    <location>
        <begin position="37"/>
        <end position="110"/>
    </location>
</feature>
<comment type="catalytic activity">
    <reaction evidence="17">
        <text>Mg(2+)(out) + ATP + H2O = Mg(2+)(in) + ADP + phosphate + H(+)</text>
        <dbReference type="Rhea" id="RHEA:10260"/>
        <dbReference type="ChEBI" id="CHEBI:15377"/>
        <dbReference type="ChEBI" id="CHEBI:15378"/>
        <dbReference type="ChEBI" id="CHEBI:18420"/>
        <dbReference type="ChEBI" id="CHEBI:30616"/>
        <dbReference type="ChEBI" id="CHEBI:43474"/>
        <dbReference type="ChEBI" id="CHEBI:456216"/>
        <dbReference type="EC" id="7.2.2.14"/>
    </reaction>
</comment>
<dbReference type="GO" id="GO:0005524">
    <property type="term" value="F:ATP binding"/>
    <property type="evidence" value="ECO:0007669"/>
    <property type="project" value="UniProtKB-KW"/>
</dbReference>
<feature type="transmembrane region" description="Helical" evidence="18">
    <location>
        <begin position="274"/>
        <end position="292"/>
    </location>
</feature>
<dbReference type="PANTHER" id="PTHR42861">
    <property type="entry name" value="CALCIUM-TRANSPORTING ATPASE"/>
    <property type="match status" value="1"/>
</dbReference>
<keyword evidence="10" id="KW-0547">Nucleotide-binding</keyword>
<keyword evidence="12" id="KW-0460">Magnesium</keyword>
<dbReference type="InterPro" id="IPR036412">
    <property type="entry name" value="HAD-like_sf"/>
</dbReference>
<dbReference type="EMBL" id="QXIT01000150">
    <property type="protein sequence ID" value="RIE06736.1"/>
    <property type="molecule type" value="Genomic_DNA"/>
</dbReference>
<evidence type="ECO:0000256" key="4">
    <source>
        <dbReference type="ARBA" id="ARBA00012786"/>
    </source>
</evidence>
<dbReference type="Gene3D" id="1.20.1110.10">
    <property type="entry name" value="Calcium-transporting ATPase, transmembrane domain"/>
    <property type="match status" value="1"/>
</dbReference>
<dbReference type="PROSITE" id="PS00154">
    <property type="entry name" value="ATPASE_E1_E2"/>
    <property type="match status" value="1"/>
</dbReference>
<dbReference type="InterPro" id="IPR059000">
    <property type="entry name" value="ATPase_P-type_domA"/>
</dbReference>
<dbReference type="SUPFAM" id="SSF81665">
    <property type="entry name" value="Calcium ATPase, transmembrane domain M"/>
    <property type="match status" value="1"/>
</dbReference>
<evidence type="ECO:0000256" key="6">
    <source>
        <dbReference type="ARBA" id="ARBA00022475"/>
    </source>
</evidence>
<evidence type="ECO:0000259" key="19">
    <source>
        <dbReference type="SMART" id="SM00831"/>
    </source>
</evidence>
<keyword evidence="9 18" id="KW-0812">Transmembrane</keyword>
<evidence type="ECO:0000256" key="1">
    <source>
        <dbReference type="ARBA" id="ARBA00003954"/>
    </source>
</evidence>
<feature type="transmembrane region" description="Helical" evidence="18">
    <location>
        <begin position="86"/>
        <end position="107"/>
    </location>
</feature>
<organism evidence="21 23">
    <name type="scientific">Candidatus Cryosericum odellii</name>
    <dbReference type="NCBI Taxonomy" id="2290917"/>
    <lineage>
        <taxon>Bacteria</taxon>
        <taxon>Pseudomonadati</taxon>
        <taxon>Caldisericota/Cryosericota group</taxon>
        <taxon>Candidatus Cryosericota</taxon>
        <taxon>Candidatus Cryosericia</taxon>
        <taxon>Candidatus Cryosericales</taxon>
        <taxon>Candidatus Cryosericaceae</taxon>
        <taxon>Candidatus Cryosericum</taxon>
    </lineage>
</organism>
<dbReference type="InterPro" id="IPR001757">
    <property type="entry name" value="P_typ_ATPase"/>
</dbReference>
<evidence type="ECO:0000313" key="23">
    <source>
        <dbReference type="Proteomes" id="UP000266489"/>
    </source>
</evidence>
<evidence type="ECO:0000256" key="14">
    <source>
        <dbReference type="ARBA" id="ARBA00022989"/>
    </source>
</evidence>
<keyword evidence="13" id="KW-1278">Translocase</keyword>
<dbReference type="InterPro" id="IPR044492">
    <property type="entry name" value="P_typ_ATPase_HD_dom"/>
</dbReference>
<dbReference type="Pfam" id="PF00690">
    <property type="entry name" value="Cation_ATPase_N"/>
    <property type="match status" value="1"/>
</dbReference>